<keyword evidence="11" id="KW-1185">Reference proteome</keyword>
<dbReference type="PROSITE" id="PS00373">
    <property type="entry name" value="GART"/>
    <property type="match status" value="1"/>
</dbReference>
<feature type="active site" description="Proton donor" evidence="6">
    <location>
        <position position="108"/>
    </location>
</feature>
<dbReference type="Pfam" id="PF00551">
    <property type="entry name" value="Formyl_trans_N"/>
    <property type="match status" value="1"/>
</dbReference>
<dbReference type="OrthoDB" id="9806170at2"/>
<evidence type="ECO:0000313" key="9">
    <source>
        <dbReference type="EMBL" id="OCH96998.1"/>
    </source>
</evidence>
<feature type="domain" description="Formyl transferase N-terminal" evidence="7">
    <location>
        <begin position="4"/>
        <end position="184"/>
    </location>
</feature>
<dbReference type="GO" id="GO:0005829">
    <property type="term" value="C:cytosol"/>
    <property type="evidence" value="ECO:0007669"/>
    <property type="project" value="TreeGrafter"/>
</dbReference>
<evidence type="ECO:0000256" key="3">
    <source>
        <dbReference type="ARBA" id="ARBA00022755"/>
    </source>
</evidence>
<dbReference type="EMBL" id="LYOZ01000052">
    <property type="protein sequence ID" value="OCH96998.1"/>
    <property type="molecule type" value="Genomic_DNA"/>
</dbReference>
<dbReference type="EMBL" id="LNYG01000013">
    <property type="protein sequence ID" value="KTD08550.1"/>
    <property type="molecule type" value="Genomic_DNA"/>
</dbReference>
<dbReference type="RefSeq" id="WP_058450559.1">
    <property type="nucleotide sequence ID" value="NZ_CAAAJF010000001.1"/>
</dbReference>
<evidence type="ECO:0000313" key="11">
    <source>
        <dbReference type="Proteomes" id="UP000093336"/>
    </source>
</evidence>
<dbReference type="EC" id="2.1.2.2" evidence="6"/>
<dbReference type="STRING" id="455.Ljam_2745"/>
<evidence type="ECO:0000256" key="5">
    <source>
        <dbReference type="ARBA" id="ARBA00047664"/>
    </source>
</evidence>
<dbReference type="FunFam" id="3.40.50.170:FF:000013">
    <property type="entry name" value="Phosphoribosylamine-glycine ligase"/>
    <property type="match status" value="1"/>
</dbReference>
<gene>
    <name evidence="6 8" type="primary">purN</name>
    <name evidence="9" type="ORF">A8135_05025</name>
    <name evidence="8" type="ORF">Ljam_2745</name>
</gene>
<evidence type="ECO:0000313" key="10">
    <source>
        <dbReference type="Proteomes" id="UP000054715"/>
    </source>
</evidence>
<dbReference type="PANTHER" id="PTHR43369:SF2">
    <property type="entry name" value="PHOSPHORIBOSYLGLYCINAMIDE FORMYLTRANSFERASE"/>
    <property type="match status" value="1"/>
</dbReference>
<reference evidence="9 11" key="2">
    <citation type="submission" date="2016-05" db="EMBL/GenBank/DDBJ databases">
        <authorList>
            <person name="Prochazka B."/>
            <person name="Indra A."/>
            <person name="Hasenberger P."/>
            <person name="Blaschitz M."/>
            <person name="Wagner L."/>
            <person name="Wewalka G."/>
            <person name="Sorschag S."/>
            <person name="Schmid D."/>
            <person name="Ruppitsch W."/>
        </authorList>
    </citation>
    <scope>NUCLEOTIDE SEQUENCE [LARGE SCALE GENOMIC DNA]</scope>
    <source>
        <strain evidence="9 11">974010_12</strain>
    </source>
</reference>
<dbReference type="Proteomes" id="UP000093336">
    <property type="component" value="Unassembled WGS sequence"/>
</dbReference>
<reference evidence="8 10" key="1">
    <citation type="submission" date="2015-11" db="EMBL/GenBank/DDBJ databases">
        <title>Genomic analysis of 38 Legionella species identifies large and diverse effector repertoires.</title>
        <authorList>
            <person name="Burstein D."/>
            <person name="Amaro F."/>
            <person name="Zusman T."/>
            <person name="Lifshitz Z."/>
            <person name="Cohen O."/>
            <person name="Gilbert J.A."/>
            <person name="Pupko T."/>
            <person name="Shuman H.A."/>
            <person name="Segal G."/>
        </authorList>
    </citation>
    <scope>NUCLEOTIDE SEQUENCE [LARGE SCALE GENOMIC DNA]</scope>
    <source>
        <strain evidence="8 10">JA-26-G1-E2</strain>
    </source>
</reference>
<comment type="similarity">
    <text evidence="4 6">Belongs to the GART family.</text>
</comment>
<comment type="function">
    <text evidence="6">Catalyzes the transfer of a formyl group from 10-formyltetrahydrofolate to 5-phospho-ribosyl-glycinamide (GAR), producing 5-phospho-ribosyl-N-formylglycinamide (FGAR) and tetrahydrofolate.</text>
</comment>
<comment type="catalytic activity">
    <reaction evidence="5 6">
        <text>N(1)-(5-phospho-beta-D-ribosyl)glycinamide + (6R)-10-formyltetrahydrofolate = N(2)-formyl-N(1)-(5-phospho-beta-D-ribosyl)glycinamide + (6S)-5,6,7,8-tetrahydrofolate + H(+)</text>
        <dbReference type="Rhea" id="RHEA:15053"/>
        <dbReference type="ChEBI" id="CHEBI:15378"/>
        <dbReference type="ChEBI" id="CHEBI:57453"/>
        <dbReference type="ChEBI" id="CHEBI:143788"/>
        <dbReference type="ChEBI" id="CHEBI:147286"/>
        <dbReference type="ChEBI" id="CHEBI:195366"/>
        <dbReference type="EC" id="2.1.2.2"/>
    </reaction>
</comment>
<evidence type="ECO:0000259" key="7">
    <source>
        <dbReference type="Pfam" id="PF00551"/>
    </source>
</evidence>
<evidence type="ECO:0000256" key="4">
    <source>
        <dbReference type="ARBA" id="ARBA00038440"/>
    </source>
</evidence>
<dbReference type="InterPro" id="IPR001555">
    <property type="entry name" value="GART_AS"/>
</dbReference>
<feature type="site" description="Raises pKa of active site His" evidence="6">
    <location>
        <position position="147"/>
    </location>
</feature>
<evidence type="ECO:0000256" key="2">
    <source>
        <dbReference type="ARBA" id="ARBA00022679"/>
    </source>
</evidence>
<dbReference type="PANTHER" id="PTHR43369">
    <property type="entry name" value="PHOSPHORIBOSYLGLYCINAMIDE FORMYLTRANSFERASE"/>
    <property type="match status" value="1"/>
</dbReference>
<keyword evidence="2 6" id="KW-0808">Transferase</keyword>
<name>A0A0W0ULN8_9GAMM</name>
<proteinExistence type="inferred from homology"/>
<dbReference type="NCBIfam" id="TIGR00639">
    <property type="entry name" value="PurN"/>
    <property type="match status" value="1"/>
</dbReference>
<sequence length="194" mass="21393">MLRLGILGSTRGTNLTTLIDAIHNEELDASIEVVISNKIDAPILERATNLGIKSLFANPADLSRQSFDFYLSNLLKQHHVELVVLMGYMRILSPHFVLNWNNKIINIHPSLLPEFSGLMDLKVHQAVLDAAATVTGCSVHFVTEEVDAGPLILQKKCPVLHGDTAETLKSRVQQLEGQALVEAIKKLSELEVIL</sequence>
<dbReference type="InterPro" id="IPR002376">
    <property type="entry name" value="Formyl_transf_N"/>
</dbReference>
<dbReference type="GO" id="GO:0006189">
    <property type="term" value="P:'de novo' IMP biosynthetic process"/>
    <property type="evidence" value="ECO:0007669"/>
    <property type="project" value="UniProtKB-UniRule"/>
</dbReference>
<comment type="pathway">
    <text evidence="1 6">Purine metabolism; IMP biosynthesis via de novo pathway; N(2)-formyl-N(1)-(5-phospho-D-ribosyl)glycinamide from N(1)-(5-phospho-D-ribosyl)glycinamide (10-formyl THF route): step 1/1.</text>
</comment>
<accession>A0A0W0ULN8</accession>
<dbReference type="HAMAP" id="MF_01930">
    <property type="entry name" value="PurN"/>
    <property type="match status" value="1"/>
</dbReference>
<organism evidence="8 10">
    <name type="scientific">Legionella jamestowniensis</name>
    <dbReference type="NCBI Taxonomy" id="455"/>
    <lineage>
        <taxon>Bacteria</taxon>
        <taxon>Pseudomonadati</taxon>
        <taxon>Pseudomonadota</taxon>
        <taxon>Gammaproteobacteria</taxon>
        <taxon>Legionellales</taxon>
        <taxon>Legionellaceae</taxon>
        <taxon>Legionella</taxon>
    </lineage>
</organism>
<comment type="caution">
    <text evidence="8">The sequence shown here is derived from an EMBL/GenBank/DDBJ whole genome shotgun (WGS) entry which is preliminary data.</text>
</comment>
<feature type="binding site" evidence="6">
    <location>
        <begin position="12"/>
        <end position="14"/>
    </location>
    <ligand>
        <name>N(1)-(5-phospho-beta-D-ribosyl)glycinamide</name>
        <dbReference type="ChEBI" id="CHEBI:143788"/>
    </ligand>
</feature>
<dbReference type="InterPro" id="IPR036477">
    <property type="entry name" value="Formyl_transf_N_sf"/>
</dbReference>
<protein>
    <recommendedName>
        <fullName evidence="6">Phosphoribosylglycinamide formyltransferase</fullName>
        <ecNumber evidence="6">2.1.2.2</ecNumber>
    </recommendedName>
    <alternativeName>
        <fullName evidence="6">5'-phosphoribosylglycinamide transformylase</fullName>
    </alternativeName>
    <alternativeName>
        <fullName evidence="6">GAR transformylase</fullName>
        <shortName evidence="6">GART</shortName>
    </alternativeName>
</protein>
<dbReference type="GO" id="GO:0004644">
    <property type="term" value="F:phosphoribosylglycinamide formyltransferase activity"/>
    <property type="evidence" value="ECO:0007669"/>
    <property type="project" value="UniProtKB-UniRule"/>
</dbReference>
<dbReference type="InterPro" id="IPR004607">
    <property type="entry name" value="GART"/>
</dbReference>
<dbReference type="Gene3D" id="3.40.50.170">
    <property type="entry name" value="Formyl transferase, N-terminal domain"/>
    <property type="match status" value="1"/>
</dbReference>
<dbReference type="UniPathway" id="UPA00074">
    <property type="reaction ID" value="UER00126"/>
</dbReference>
<feature type="binding site" evidence="6">
    <location>
        <position position="106"/>
    </location>
    <ligand>
        <name>(6R)-10-formyltetrahydrofolate</name>
        <dbReference type="ChEBI" id="CHEBI:195366"/>
    </ligand>
</feature>
<dbReference type="Proteomes" id="UP000054715">
    <property type="component" value="Unassembled WGS sequence"/>
</dbReference>
<feature type="binding site" evidence="6">
    <location>
        <position position="64"/>
    </location>
    <ligand>
        <name>(6R)-10-formyltetrahydrofolate</name>
        <dbReference type="ChEBI" id="CHEBI:195366"/>
    </ligand>
</feature>
<dbReference type="SUPFAM" id="SSF53328">
    <property type="entry name" value="Formyltransferase"/>
    <property type="match status" value="1"/>
</dbReference>
<dbReference type="AlphaFoldDB" id="A0A0W0ULN8"/>
<dbReference type="PATRIC" id="fig|455.5.peg.2884"/>
<evidence type="ECO:0000313" key="8">
    <source>
        <dbReference type="EMBL" id="KTD08550.1"/>
    </source>
</evidence>
<dbReference type="CDD" id="cd08645">
    <property type="entry name" value="FMT_core_GART"/>
    <property type="match status" value="1"/>
</dbReference>
<feature type="binding site" evidence="6">
    <location>
        <begin position="89"/>
        <end position="92"/>
    </location>
    <ligand>
        <name>(6R)-10-formyltetrahydrofolate</name>
        <dbReference type="ChEBI" id="CHEBI:195366"/>
    </ligand>
</feature>
<keyword evidence="3 6" id="KW-0658">Purine biosynthesis</keyword>
<evidence type="ECO:0000256" key="1">
    <source>
        <dbReference type="ARBA" id="ARBA00005054"/>
    </source>
</evidence>
<evidence type="ECO:0000256" key="6">
    <source>
        <dbReference type="HAMAP-Rule" id="MF_01930"/>
    </source>
</evidence>